<accession>A0ABP9CIV9</accession>
<dbReference type="Proteomes" id="UP001500839">
    <property type="component" value="Unassembled WGS sequence"/>
</dbReference>
<keyword evidence="3" id="KW-1185">Reference proteome</keyword>
<comment type="caution">
    <text evidence="2">The sequence shown here is derived from an EMBL/GenBank/DDBJ whole genome shotgun (WGS) entry which is preliminary data.</text>
</comment>
<dbReference type="PANTHER" id="PTHR43236:SF2">
    <property type="entry name" value="BLL0069 PROTEIN"/>
    <property type="match status" value="1"/>
</dbReference>
<name>A0ABP9CIV9_9ACTN</name>
<evidence type="ECO:0000259" key="1">
    <source>
        <dbReference type="Pfam" id="PF06114"/>
    </source>
</evidence>
<dbReference type="InterPro" id="IPR010359">
    <property type="entry name" value="IrrE_HExxH"/>
</dbReference>
<protein>
    <recommendedName>
        <fullName evidence="1">IrrE N-terminal-like domain-containing protein</fullName>
    </recommendedName>
</protein>
<dbReference type="Pfam" id="PF06114">
    <property type="entry name" value="Peptidase_M78"/>
    <property type="match status" value="1"/>
</dbReference>
<dbReference type="InterPro" id="IPR052345">
    <property type="entry name" value="Rad_response_metalloprotease"/>
</dbReference>
<gene>
    <name evidence="2" type="ORF">GCM10023353_12260</name>
</gene>
<dbReference type="Gene3D" id="1.10.10.2910">
    <property type="match status" value="1"/>
</dbReference>
<dbReference type="PANTHER" id="PTHR43236">
    <property type="entry name" value="ANTITOXIN HIGA1"/>
    <property type="match status" value="1"/>
</dbReference>
<evidence type="ECO:0000313" key="2">
    <source>
        <dbReference type="EMBL" id="GAA4809737.1"/>
    </source>
</evidence>
<organism evidence="2 3">
    <name type="scientific">Tomitella cavernea</name>
    <dbReference type="NCBI Taxonomy" id="1387982"/>
    <lineage>
        <taxon>Bacteria</taxon>
        <taxon>Bacillati</taxon>
        <taxon>Actinomycetota</taxon>
        <taxon>Actinomycetes</taxon>
        <taxon>Mycobacteriales</taxon>
        <taxon>Tomitella</taxon>
    </lineage>
</organism>
<sequence length="176" mass="19952">MVGASTRPRWRPEDAAKRVLQGLAGPGYEFQYPVDPVMIARDLGINVYSVQMDNNRSGMIAKVDRNSDPEIFLNSEHAPVRQRFTCAHELGHYFHNMTAAGPEHEAYVHRRDERSACGTYEEEIYANQFAAALLMPEPIVRELLAGYQDPVRVARELGVSLDALKHRMKNLGLTQW</sequence>
<reference evidence="3" key="1">
    <citation type="journal article" date="2019" name="Int. J. Syst. Evol. Microbiol.">
        <title>The Global Catalogue of Microorganisms (GCM) 10K type strain sequencing project: providing services to taxonomists for standard genome sequencing and annotation.</title>
        <authorList>
            <consortium name="The Broad Institute Genomics Platform"/>
            <consortium name="The Broad Institute Genome Sequencing Center for Infectious Disease"/>
            <person name="Wu L."/>
            <person name="Ma J."/>
        </authorList>
    </citation>
    <scope>NUCLEOTIDE SEQUENCE [LARGE SCALE GENOMIC DNA]</scope>
    <source>
        <strain evidence="3">JCM 18542</strain>
    </source>
</reference>
<evidence type="ECO:0000313" key="3">
    <source>
        <dbReference type="Proteomes" id="UP001500839"/>
    </source>
</evidence>
<proteinExistence type="predicted"/>
<feature type="domain" description="IrrE N-terminal-like" evidence="1">
    <location>
        <begin position="41"/>
        <end position="169"/>
    </location>
</feature>
<dbReference type="EMBL" id="BAABKQ010000001">
    <property type="protein sequence ID" value="GAA4809737.1"/>
    <property type="molecule type" value="Genomic_DNA"/>
</dbReference>